<dbReference type="AlphaFoldDB" id="S2YW52"/>
<dbReference type="PANTHER" id="PTHR43698:SF1">
    <property type="entry name" value="BLL4564 PROTEIN"/>
    <property type="match status" value="1"/>
</dbReference>
<dbReference type="RefSeq" id="WP_016458487.1">
    <property type="nucleotide sequence ID" value="NZ_KE150447.1"/>
</dbReference>
<comment type="caution">
    <text evidence="2">The sequence shown here is derived from an EMBL/GenBank/DDBJ whole genome shotgun (WGS) entry which is preliminary data.</text>
</comment>
<proteinExistence type="predicted"/>
<dbReference type="HOGENOM" id="CLU_072993_0_0_11"/>
<feature type="region of interest" description="Disordered" evidence="1">
    <location>
        <begin position="61"/>
        <end position="88"/>
    </location>
</feature>
<dbReference type="InterPro" id="IPR011051">
    <property type="entry name" value="RmlC_Cupin_sf"/>
</dbReference>
<feature type="compositionally biased region" description="Low complexity" evidence="1">
    <location>
        <begin position="61"/>
        <end position="70"/>
    </location>
</feature>
<dbReference type="CDD" id="cd02233">
    <property type="entry name" value="cupin_HNL-like"/>
    <property type="match status" value="1"/>
</dbReference>
<evidence type="ECO:0000313" key="3">
    <source>
        <dbReference type="Proteomes" id="UP000014408"/>
    </source>
</evidence>
<organism evidence="2 3">
    <name type="scientific">Corynebacterium pyruviciproducens ATCC BAA-1742</name>
    <dbReference type="NCBI Taxonomy" id="1125779"/>
    <lineage>
        <taxon>Bacteria</taxon>
        <taxon>Bacillati</taxon>
        <taxon>Actinomycetota</taxon>
        <taxon>Actinomycetes</taxon>
        <taxon>Mycobacteriales</taxon>
        <taxon>Corynebacteriaceae</taxon>
        <taxon>Corynebacterium</taxon>
    </lineage>
</organism>
<reference evidence="2 3" key="1">
    <citation type="submission" date="2013-05" db="EMBL/GenBank/DDBJ databases">
        <title>The Genome Sequence of Corynebacterium pyruviciproducens 1773O (ATCC BAA-1742).</title>
        <authorList>
            <consortium name="The Broad Institute Genomics Platform"/>
            <person name="Earl A."/>
            <person name="Ward D."/>
            <person name="Feldgarden M."/>
            <person name="Gevers D."/>
            <person name="Tong J."/>
            <person name="Walker B."/>
            <person name="Young S."/>
            <person name="Zeng Q."/>
            <person name="Gargeya S."/>
            <person name="Fitzgerald M."/>
            <person name="Haas B."/>
            <person name="Abouelleil A."/>
            <person name="Allen A.W."/>
            <person name="Alvarado L."/>
            <person name="Arachchi H.M."/>
            <person name="Berlin A.M."/>
            <person name="Chapman S.B."/>
            <person name="Gainer-Dewar J."/>
            <person name="Goldberg J."/>
            <person name="Griggs A."/>
            <person name="Gujja S."/>
            <person name="Hansen M."/>
            <person name="Howarth C."/>
            <person name="Imamovic A."/>
            <person name="Ireland A."/>
            <person name="Larimer J."/>
            <person name="McCowan C."/>
            <person name="Murphy C."/>
            <person name="Pearson M."/>
            <person name="Poon T.W."/>
            <person name="Priest M."/>
            <person name="Roberts A."/>
            <person name="Saif S."/>
            <person name="Shea T."/>
            <person name="Sisk P."/>
            <person name="Sykes S."/>
            <person name="Wortman J."/>
            <person name="Nusbaum C."/>
            <person name="Birren B."/>
        </authorList>
    </citation>
    <scope>NUCLEOTIDE SEQUENCE [LARGE SCALE GENOMIC DNA]</scope>
    <source>
        <strain evidence="2 3">ATCC BAA-1742</strain>
    </source>
</reference>
<dbReference type="InterPro" id="IPR014710">
    <property type="entry name" value="RmlC-like_jellyroll"/>
</dbReference>
<evidence type="ECO:0000313" key="2">
    <source>
        <dbReference type="EMBL" id="EPD68561.1"/>
    </source>
</evidence>
<dbReference type="STRING" id="1125779.HMPREF1219_01745"/>
<dbReference type="PANTHER" id="PTHR43698">
    <property type="entry name" value="RIBD C-TERMINAL DOMAIN CONTAINING PROTEIN"/>
    <property type="match status" value="1"/>
</dbReference>
<dbReference type="eggNOG" id="COG1917">
    <property type="taxonomic scope" value="Bacteria"/>
</dbReference>
<accession>S2YW52</accession>
<dbReference type="EMBL" id="ATBY01000015">
    <property type="protein sequence ID" value="EPD68561.1"/>
    <property type="molecule type" value="Genomic_DNA"/>
</dbReference>
<protein>
    <submittedName>
        <fullName evidence="2">Uncharacterized protein</fullName>
    </submittedName>
</protein>
<dbReference type="Gene3D" id="2.60.120.10">
    <property type="entry name" value="Jelly Rolls"/>
    <property type="match status" value="1"/>
</dbReference>
<dbReference type="PATRIC" id="fig|1125779.3.peg.1695"/>
<name>S2YW52_9CORY</name>
<keyword evidence="3" id="KW-1185">Reference proteome</keyword>
<dbReference type="InterPro" id="IPR047263">
    <property type="entry name" value="HNL-like_cupin"/>
</dbReference>
<dbReference type="Proteomes" id="UP000014408">
    <property type="component" value="Unassembled WGS sequence"/>
</dbReference>
<dbReference type="SUPFAM" id="SSF51182">
    <property type="entry name" value="RmlC-like cupins"/>
    <property type="match status" value="1"/>
</dbReference>
<sequence>MWNAGGIDTKTRCIVTVVALMSSGITDSSLKCHLENVSEADRDRGHYHACDDVRGAAQGVGRVQPGQRGVGVREADAGTESGGSGSLGSGLEEYASSLMFEVGEPNDAYAQYFRGQSYLAPVVGGALPVNNVTFEPGCRNNWHIHHATTGGGQLLLCVGGRGWYQEWSSPAVLMEPGNAISIPAGVKHWHGAAADSRFSHLAIEIPGTEASNEWLEPVSSAEYEAAGK</sequence>
<gene>
    <name evidence="2" type="ORF">HMPREF1219_01745</name>
</gene>
<evidence type="ECO:0000256" key="1">
    <source>
        <dbReference type="SAM" id="MobiDB-lite"/>
    </source>
</evidence>